<comment type="caution">
    <text evidence="6">The sequence shown here is derived from an EMBL/GenBank/DDBJ whole genome shotgun (WGS) entry which is preliminary data.</text>
</comment>
<feature type="domain" description="4-O-methyl-glucuronoyl methylesterase-like" evidence="5">
    <location>
        <begin position="247"/>
        <end position="402"/>
    </location>
</feature>
<keyword evidence="7" id="KW-1185">Reference proteome</keyword>
<dbReference type="InterPro" id="IPR054579">
    <property type="entry name" value="GCE-like_dom"/>
</dbReference>
<evidence type="ECO:0000259" key="5">
    <source>
        <dbReference type="Pfam" id="PF22244"/>
    </source>
</evidence>
<dbReference type="EMBL" id="VJZR01000021">
    <property type="protein sequence ID" value="TRX16032.1"/>
    <property type="molecule type" value="Genomic_DNA"/>
</dbReference>
<dbReference type="GO" id="GO:0052689">
    <property type="term" value="F:carboxylic ester hydrolase activity"/>
    <property type="evidence" value="ECO:0007669"/>
    <property type="project" value="UniProtKB-KW"/>
</dbReference>
<evidence type="ECO:0000313" key="6">
    <source>
        <dbReference type="EMBL" id="TRX16032.1"/>
    </source>
</evidence>
<evidence type="ECO:0000256" key="1">
    <source>
        <dbReference type="ARBA" id="ARBA00022487"/>
    </source>
</evidence>
<gene>
    <name evidence="6" type="ORF">FNW17_15195</name>
</gene>
<evidence type="ECO:0000256" key="4">
    <source>
        <dbReference type="SAM" id="SignalP"/>
    </source>
</evidence>
<dbReference type="Gene3D" id="3.40.50.1820">
    <property type="entry name" value="alpha/beta hydrolase"/>
    <property type="match status" value="1"/>
</dbReference>
<name>A0A553C6J9_9FLAO</name>
<keyword evidence="3" id="KW-0378">Hydrolase</keyword>
<dbReference type="Pfam" id="PF22244">
    <property type="entry name" value="GCE_fung"/>
    <property type="match status" value="1"/>
</dbReference>
<accession>A0A553C6J9</accession>
<dbReference type="Proteomes" id="UP000318585">
    <property type="component" value="Unassembled WGS sequence"/>
</dbReference>
<protein>
    <submittedName>
        <fullName evidence="6">Acetylxylan esterase</fullName>
    </submittedName>
</protein>
<keyword evidence="1" id="KW-0719">Serine esterase</keyword>
<reference evidence="6 7" key="1">
    <citation type="submission" date="2019-07" db="EMBL/GenBank/DDBJ databases">
        <title>Novel species of Flavobacterium.</title>
        <authorList>
            <person name="Liu Q."/>
            <person name="Xin Y.-H."/>
        </authorList>
    </citation>
    <scope>NUCLEOTIDE SEQUENCE [LARGE SCALE GENOMIC DNA]</scope>
    <source>
        <strain evidence="6 7">LB3P56</strain>
    </source>
</reference>
<dbReference type="RefSeq" id="WP_143391810.1">
    <property type="nucleotide sequence ID" value="NZ_VJZQ01000032.1"/>
</dbReference>
<sequence length="454" mass="49699">MKPLKLIILFSSISLTSFAQFGLSPAQRDSINKRNNNDYNNMVEQIGIDRSLIREGVSGNPKDANAANSSEEKVNKYTLPEALILKNGKKVKTQKDWIEKRKPEIVADFENEIYGKIPEKIPVVTWQIVSVKDTMIGNQAIKEKILKGIVDNSAYPSLKVEINLVVATPANATNAVPVVIEFGYIKNFFATGPVKPIGLGSSGEPTWQEQLISRGWGYAIIEPSSIQADNGAGLTAGIIGLVNKGEYRKPDQWGTLRAWAWGASRAFDYFETDKNINTQRVAIEGLSRYGKAALVAMAFEPRISLGFIGSSGAGGAKILRRVFGEQVENLASSGEYHWFAGNFIKYASILKPDDLPVDGHELVAICAPRPIFISSGSPEVEGQWVDAKGMFLGAANAGSVYLLFGKKDLGTMIFPKLGMPLIDGEIAFRQHAGGHSTGPNWSTWIAWASRYWEK</sequence>
<evidence type="ECO:0000313" key="7">
    <source>
        <dbReference type="Proteomes" id="UP000318585"/>
    </source>
</evidence>
<feature type="signal peptide" evidence="4">
    <location>
        <begin position="1"/>
        <end position="19"/>
    </location>
</feature>
<feature type="chain" id="PRO_5022147681" evidence="4">
    <location>
        <begin position="20"/>
        <end position="454"/>
    </location>
</feature>
<keyword evidence="2 4" id="KW-0732">Signal</keyword>
<dbReference type="AlphaFoldDB" id="A0A553C6J9"/>
<proteinExistence type="predicted"/>
<dbReference type="InterPro" id="IPR029058">
    <property type="entry name" value="AB_hydrolase_fold"/>
</dbReference>
<dbReference type="OrthoDB" id="9809261at2"/>
<organism evidence="6 7">
    <name type="scientific">Flavobacterium franklandianum</name>
    <dbReference type="NCBI Taxonomy" id="2594430"/>
    <lineage>
        <taxon>Bacteria</taxon>
        <taxon>Pseudomonadati</taxon>
        <taxon>Bacteroidota</taxon>
        <taxon>Flavobacteriia</taxon>
        <taxon>Flavobacteriales</taxon>
        <taxon>Flavobacteriaceae</taxon>
        <taxon>Flavobacterium</taxon>
    </lineage>
</organism>
<dbReference type="SUPFAM" id="SSF53474">
    <property type="entry name" value="alpha/beta-Hydrolases"/>
    <property type="match status" value="1"/>
</dbReference>
<evidence type="ECO:0000256" key="3">
    <source>
        <dbReference type="ARBA" id="ARBA00022801"/>
    </source>
</evidence>
<evidence type="ECO:0000256" key="2">
    <source>
        <dbReference type="ARBA" id="ARBA00022729"/>
    </source>
</evidence>